<dbReference type="Proteomes" id="UP000886124">
    <property type="component" value="Unassembled WGS sequence"/>
</dbReference>
<dbReference type="Gene3D" id="3.50.80.20">
    <property type="entry name" value="D-Ala-D-Ala carboxypeptidase C, peptidase S13"/>
    <property type="match status" value="1"/>
</dbReference>
<dbReference type="InterPro" id="IPR000667">
    <property type="entry name" value="Peptidase_S13"/>
</dbReference>
<comment type="caution">
    <text evidence="4">The sequence shown here is derived from an EMBL/GenBank/DDBJ whole genome shotgun (WGS) entry which is preliminary data.</text>
</comment>
<evidence type="ECO:0000256" key="3">
    <source>
        <dbReference type="SAM" id="Phobius"/>
    </source>
</evidence>
<accession>A0A7V5UEH3</accession>
<protein>
    <submittedName>
        <fullName evidence="4">D-alanyl-D-alanine carboxypeptidase/D-alanyl-D-alanine-endopeptidase</fullName>
        <ecNumber evidence="4">3.4.16.4</ecNumber>
    </submittedName>
</protein>
<evidence type="ECO:0000313" key="4">
    <source>
        <dbReference type="EMBL" id="HHJ52179.1"/>
    </source>
</evidence>
<dbReference type="GO" id="GO:0000270">
    <property type="term" value="P:peptidoglycan metabolic process"/>
    <property type="evidence" value="ECO:0007669"/>
    <property type="project" value="TreeGrafter"/>
</dbReference>
<dbReference type="Gene3D" id="3.40.710.10">
    <property type="entry name" value="DD-peptidase/beta-lactamase superfamily"/>
    <property type="match status" value="2"/>
</dbReference>
<keyword evidence="3" id="KW-0812">Transmembrane</keyword>
<evidence type="ECO:0000256" key="1">
    <source>
        <dbReference type="ARBA" id="ARBA00006096"/>
    </source>
</evidence>
<dbReference type="Pfam" id="PF02113">
    <property type="entry name" value="Peptidase_S13"/>
    <property type="match status" value="1"/>
</dbReference>
<dbReference type="GO" id="GO:0009002">
    <property type="term" value="F:serine-type D-Ala-D-Ala carboxypeptidase activity"/>
    <property type="evidence" value="ECO:0007669"/>
    <property type="project" value="UniProtKB-EC"/>
</dbReference>
<dbReference type="AlphaFoldDB" id="A0A7V5UEH3"/>
<dbReference type="PRINTS" id="PR00922">
    <property type="entry name" value="DADACBPTASE3"/>
</dbReference>
<dbReference type="PANTHER" id="PTHR30023">
    <property type="entry name" value="D-ALANYL-D-ALANINE CARBOXYPEPTIDASE"/>
    <property type="match status" value="1"/>
</dbReference>
<name>A0A7V5UEH3_CALAY</name>
<keyword evidence="4" id="KW-0121">Carboxypeptidase</keyword>
<keyword evidence="3" id="KW-1133">Transmembrane helix</keyword>
<gene>
    <name evidence="4" type="primary">dacB</name>
    <name evidence="4" type="ORF">ENJ89_03195</name>
</gene>
<proteinExistence type="inferred from homology"/>
<dbReference type="EMBL" id="DROD01000218">
    <property type="protein sequence ID" value="HHJ52179.1"/>
    <property type="molecule type" value="Genomic_DNA"/>
</dbReference>
<evidence type="ECO:0000256" key="2">
    <source>
        <dbReference type="ARBA" id="ARBA00022801"/>
    </source>
</evidence>
<dbReference type="GO" id="GO:0006508">
    <property type="term" value="P:proteolysis"/>
    <property type="evidence" value="ECO:0007669"/>
    <property type="project" value="InterPro"/>
</dbReference>
<dbReference type="SUPFAM" id="SSF56601">
    <property type="entry name" value="beta-lactamase/transpeptidase-like"/>
    <property type="match status" value="1"/>
</dbReference>
<comment type="similarity">
    <text evidence="1">Belongs to the peptidase S13 family.</text>
</comment>
<reference evidence="4" key="1">
    <citation type="journal article" date="2020" name="mSystems">
        <title>Genome- and Community-Level Interaction Insights into Carbon Utilization and Element Cycling Functions of Hydrothermarchaeota in Hydrothermal Sediment.</title>
        <authorList>
            <person name="Zhou Z."/>
            <person name="Liu Y."/>
            <person name="Xu W."/>
            <person name="Pan J."/>
            <person name="Luo Z.H."/>
            <person name="Li M."/>
        </authorList>
    </citation>
    <scope>NUCLEOTIDE SEQUENCE [LARGE SCALE GENOMIC DNA]</scope>
    <source>
        <strain evidence="4">HyVt-527</strain>
    </source>
</reference>
<keyword evidence="4" id="KW-0645">Protease</keyword>
<dbReference type="PANTHER" id="PTHR30023:SF0">
    <property type="entry name" value="PENICILLIN-SENSITIVE CARBOXYPEPTIDASE A"/>
    <property type="match status" value="1"/>
</dbReference>
<keyword evidence="3" id="KW-0472">Membrane</keyword>
<sequence length="500" mass="56387">MFNHEVTQVKRFYYLFIILIPFVVNTGCVSVKGPVKIPETTEQKRIIAIDFLLNDPNIQNALVGIYVESLKDGRVLYHRNEHRLFVPASNMKLFTTAAALVNLGPDYRYQTGIYTNGNVKKGVLSGDLIVRGSGDPTISGRFYNDDKYAVFKAWADSLKQLGIKEINGNLVGDNSFFDGPTLAEGWNWDDEQYWYSAHVTALAYNDNCVDVTITPAEQPGNPVNLTVDPKLPFVTLVNQTRTVTDSINTLDFTRSPGGNVITFFGDFPKQKKQDKESVALQNPSMMFLQVLKDVLSANGISVSGRLQLIEQPGFEYQKLHRLFYHFSPPLREIVRVVNKISHNFYADMLLKTLGATFKREGSFVAGAQFVREWLQSIGVSPNEFINVDGSGLSRKNFVAPNATATLLRWMYHSKYFEDYFDSLPVAGKDGSMGDRMKGTLAEGRIHAKTGYVKHMRSLSGYAIGTNNQTYLFVMMMNNYSVPVRYINLLQDRICEQIVQF</sequence>
<dbReference type="InterPro" id="IPR012338">
    <property type="entry name" value="Beta-lactam/transpept-like"/>
</dbReference>
<dbReference type="EC" id="3.4.16.4" evidence="4"/>
<feature type="transmembrane region" description="Helical" evidence="3">
    <location>
        <begin position="12"/>
        <end position="35"/>
    </location>
</feature>
<keyword evidence="2 4" id="KW-0378">Hydrolase</keyword>
<dbReference type="NCBIfam" id="TIGR00666">
    <property type="entry name" value="PBP4"/>
    <property type="match status" value="1"/>
</dbReference>
<organism evidence="4">
    <name type="scientific">Caldithrix abyssi</name>
    <dbReference type="NCBI Taxonomy" id="187145"/>
    <lineage>
        <taxon>Bacteria</taxon>
        <taxon>Pseudomonadati</taxon>
        <taxon>Calditrichota</taxon>
        <taxon>Calditrichia</taxon>
        <taxon>Calditrichales</taxon>
        <taxon>Calditrichaceae</taxon>
        <taxon>Caldithrix</taxon>
    </lineage>
</organism>